<keyword evidence="3" id="KW-1185">Reference proteome</keyword>
<gene>
    <name evidence="2" type="ORF">AKO1_005974</name>
    <name evidence="1" type="ORF">AKO1_006576</name>
</gene>
<sequence>MDAGVVILFTVIDLGYMIYNDIKAACKKSKVELTKRANERRLRKQKRKCEKELKGELKSTTEPIEFSPLLPGSSSRVLCGSS</sequence>
<evidence type="ECO:0000313" key="2">
    <source>
        <dbReference type="EMBL" id="KAL0489855.1"/>
    </source>
</evidence>
<dbReference type="EMBL" id="JAOPGA020001609">
    <property type="protein sequence ID" value="KAL0489855.1"/>
    <property type="molecule type" value="Genomic_DNA"/>
</dbReference>
<proteinExistence type="predicted"/>
<evidence type="ECO:0000313" key="1">
    <source>
        <dbReference type="EMBL" id="KAL0476895.1"/>
    </source>
</evidence>
<evidence type="ECO:0000313" key="3">
    <source>
        <dbReference type="Proteomes" id="UP001431209"/>
    </source>
</evidence>
<dbReference type="AlphaFoldDB" id="A0AAW2ZM51"/>
<organism evidence="2 3">
    <name type="scientific">Acrasis kona</name>
    <dbReference type="NCBI Taxonomy" id="1008807"/>
    <lineage>
        <taxon>Eukaryota</taxon>
        <taxon>Discoba</taxon>
        <taxon>Heterolobosea</taxon>
        <taxon>Tetramitia</taxon>
        <taxon>Eutetramitia</taxon>
        <taxon>Acrasidae</taxon>
        <taxon>Acrasis</taxon>
    </lineage>
</organism>
<protein>
    <submittedName>
        <fullName evidence="2">FusA</fullName>
    </submittedName>
</protein>
<dbReference type="EMBL" id="JAOPGA020000109">
    <property type="protein sequence ID" value="KAL0476895.1"/>
    <property type="molecule type" value="Genomic_DNA"/>
</dbReference>
<dbReference type="Proteomes" id="UP001431209">
    <property type="component" value="Unassembled WGS sequence"/>
</dbReference>
<name>A0AAW2ZM51_9EUKA</name>
<accession>A0AAW2ZM51</accession>
<reference evidence="2 3" key="1">
    <citation type="submission" date="2024-03" db="EMBL/GenBank/DDBJ databases">
        <title>The Acrasis kona genome and developmental transcriptomes reveal deep origins of eukaryotic multicellular pathways.</title>
        <authorList>
            <person name="Sheikh S."/>
            <person name="Fu C.-J."/>
            <person name="Brown M.W."/>
            <person name="Baldauf S.L."/>
        </authorList>
    </citation>
    <scope>NUCLEOTIDE SEQUENCE [LARGE SCALE GENOMIC DNA]</scope>
    <source>
        <strain evidence="2 3">ATCC MYA-3509</strain>
    </source>
</reference>
<comment type="caution">
    <text evidence="2">The sequence shown here is derived from an EMBL/GenBank/DDBJ whole genome shotgun (WGS) entry which is preliminary data.</text>
</comment>